<dbReference type="EMBL" id="JAVRRL010000114">
    <property type="protein sequence ID" value="KAK5107593.1"/>
    <property type="molecule type" value="Genomic_DNA"/>
</dbReference>
<protein>
    <submittedName>
        <fullName evidence="2">Uncharacterized protein</fullName>
    </submittedName>
</protein>
<dbReference type="AlphaFoldDB" id="A0AAN7T8F7"/>
<accession>A0AAN7T8F7</accession>
<gene>
    <name evidence="2" type="ORF">LTR62_000987</name>
</gene>
<feature type="region of interest" description="Disordered" evidence="1">
    <location>
        <begin position="238"/>
        <end position="285"/>
    </location>
</feature>
<evidence type="ECO:0000313" key="2">
    <source>
        <dbReference type="EMBL" id="KAK5107593.1"/>
    </source>
</evidence>
<organism evidence="2 3">
    <name type="scientific">Meristemomyces frigidus</name>
    <dbReference type="NCBI Taxonomy" id="1508187"/>
    <lineage>
        <taxon>Eukaryota</taxon>
        <taxon>Fungi</taxon>
        <taxon>Dikarya</taxon>
        <taxon>Ascomycota</taxon>
        <taxon>Pezizomycotina</taxon>
        <taxon>Dothideomycetes</taxon>
        <taxon>Dothideomycetidae</taxon>
        <taxon>Mycosphaerellales</taxon>
        <taxon>Teratosphaeriaceae</taxon>
        <taxon>Meristemomyces</taxon>
    </lineage>
</organism>
<sequence length="285" mass="32288">MFPSVEYPPLLHTQHYYYTSELAKTHQTLSKRYKKLGRVEKALSERDERGLNRKEKKKLQWAKSVTKSTIQKLEEQRAYLQVYLRQCNDLIAAYEPSIYHLPTTPWTAHLPQSPCMPFTPYSAVGRNPWHTAAASRELQYWDLSMLRERRRSSPNDSSADSGFYEPALRNLGAEAEHVFAHEIMSGSIYSPAEGAMFMSGIRSKKSSMSSEKKDDVPKLMKSPPVAIMKAGAMDSAGEAMGHRRRYSENAIQLIERRLATPSGHQRGPSVGPVPSDRTRSTQLEG</sequence>
<evidence type="ECO:0000256" key="1">
    <source>
        <dbReference type="SAM" id="MobiDB-lite"/>
    </source>
</evidence>
<comment type="caution">
    <text evidence="2">The sequence shown here is derived from an EMBL/GenBank/DDBJ whole genome shotgun (WGS) entry which is preliminary data.</text>
</comment>
<proteinExistence type="predicted"/>
<name>A0AAN7T8F7_9PEZI</name>
<dbReference type="Proteomes" id="UP001310890">
    <property type="component" value="Unassembled WGS sequence"/>
</dbReference>
<evidence type="ECO:0000313" key="3">
    <source>
        <dbReference type="Proteomes" id="UP001310890"/>
    </source>
</evidence>
<reference evidence="2" key="1">
    <citation type="submission" date="2023-08" db="EMBL/GenBank/DDBJ databases">
        <title>Black Yeasts Isolated from many extreme environments.</title>
        <authorList>
            <person name="Coleine C."/>
            <person name="Stajich J.E."/>
            <person name="Selbmann L."/>
        </authorList>
    </citation>
    <scope>NUCLEOTIDE SEQUENCE</scope>
    <source>
        <strain evidence="2">CCFEE 5401</strain>
    </source>
</reference>